<dbReference type="EMBL" id="CP084166">
    <property type="protein sequence ID" value="UJG39679.1"/>
    <property type="molecule type" value="Genomic_DNA"/>
</dbReference>
<dbReference type="PANTHER" id="PTHR38816:SF1">
    <property type="entry name" value="EXOSOME SUBUNIT"/>
    <property type="match status" value="1"/>
</dbReference>
<dbReference type="Gene3D" id="3.30.1440.10">
    <property type="match status" value="1"/>
</dbReference>
<dbReference type="InterPro" id="IPR022803">
    <property type="entry name" value="Ribosomal_uL5_dom_sf"/>
</dbReference>
<dbReference type="Pfam" id="PF01877">
    <property type="entry name" value="RNA_binding"/>
    <property type="match status" value="1"/>
</dbReference>
<proteinExistence type="predicted"/>
<organism evidence="1">
    <name type="scientific">Candidatus Heimdallarchaeum aukensis</name>
    <dbReference type="NCBI Taxonomy" id="2876573"/>
    <lineage>
        <taxon>Archaea</taxon>
        <taxon>Promethearchaeati</taxon>
        <taxon>Candidatus Heimdallarchaeota</taxon>
        <taxon>Candidatus Heimdallarchaeia (ex Rinke et al. 2021) (nom. nud.)</taxon>
        <taxon>Candidatus Heimdallarchaeales</taxon>
        <taxon>Candidatus Heimdallarchaeaceae</taxon>
        <taxon>Candidatus Heimdallarchaeum</taxon>
    </lineage>
</organism>
<dbReference type="PANTHER" id="PTHR38816">
    <property type="entry name" value="EXOSOME SUBUNIT, DUF54 FAMILY-RELATED"/>
    <property type="match status" value="1"/>
</dbReference>
<dbReference type="Proteomes" id="UP001201020">
    <property type="component" value="Chromosome"/>
</dbReference>
<evidence type="ECO:0000313" key="1">
    <source>
        <dbReference type="EMBL" id="UJG39679.1"/>
    </source>
</evidence>
<dbReference type="AlphaFoldDB" id="A0A9Y1BK11"/>
<gene>
    <name evidence="1" type="ORF">K9W45_07360</name>
</gene>
<dbReference type="SUPFAM" id="SSF55282">
    <property type="entry name" value="RL5-like"/>
    <property type="match status" value="1"/>
</dbReference>
<sequence length="152" mass="18100">MTIEINRIELIMSVHATESMKKNDQALTNIISEELLKKNKIITEEFEGGYGNPIIIKKVELARKKDIEEFITFFSERLTEESKKKLFSEFEERFDENKNRFYIRIEKEEAYKGILKTENSPRNVKIELRLKTFDINPDYKKFLTNKGILKEN</sequence>
<protein>
    <recommendedName>
        <fullName evidence="2">Exosome protein</fullName>
    </recommendedName>
</protein>
<name>A0A9Y1BK11_9ARCH</name>
<dbReference type="InterPro" id="IPR002739">
    <property type="entry name" value="PAB1135-like"/>
</dbReference>
<accession>A0A9Y1BK11</accession>
<reference evidence="1" key="1">
    <citation type="journal article" date="2022" name="Nat. Microbiol.">
        <title>Unique mobile elements and scalable gene flow at the prokaryote-eukaryote boundary revealed by circularized Asgard archaea genomes.</title>
        <authorList>
            <person name="Wu F."/>
            <person name="Speth D.R."/>
            <person name="Philosof A."/>
            <person name="Cremiere A."/>
            <person name="Narayanan A."/>
            <person name="Barco R.A."/>
            <person name="Connon S.A."/>
            <person name="Amend J.P."/>
            <person name="Antoshechkin I.A."/>
            <person name="Orphan V.J."/>
        </authorList>
    </citation>
    <scope>NUCLEOTIDE SEQUENCE</scope>
    <source>
        <strain evidence="1">PM71</strain>
    </source>
</reference>
<evidence type="ECO:0008006" key="2">
    <source>
        <dbReference type="Google" id="ProtNLM"/>
    </source>
</evidence>